<evidence type="ECO:0000313" key="2">
    <source>
        <dbReference type="Proteomes" id="UP000441399"/>
    </source>
</evidence>
<organism evidence="1 2">
    <name type="scientific">BD1-7 clade bacterium</name>
    <dbReference type="NCBI Taxonomy" id="2029982"/>
    <lineage>
        <taxon>Bacteria</taxon>
        <taxon>Pseudomonadati</taxon>
        <taxon>Pseudomonadota</taxon>
        <taxon>Gammaproteobacteria</taxon>
        <taxon>Cellvibrionales</taxon>
        <taxon>Spongiibacteraceae</taxon>
        <taxon>BD1-7 clade</taxon>
    </lineage>
</organism>
<name>A0A5S9QIW8_9GAMM</name>
<sequence length="157" mass="18003">MKSLLSIPILFLVGCTSNLYLVKNEKNYSPAYHENVVCVTNPELGDRFQALVESEIYEISDDPNCENKLTFKASKIDMACGNPLIASAVFLGTVPVSLPVTDRFRYIIENEDGISEYVHFVEIYERTSIWEWFLKPFSQSKDELLIQGLKQSERRKI</sequence>
<gene>
    <name evidence="1" type="ORF">OPDIPICF_02049</name>
</gene>
<accession>A0A5S9QIW8</accession>
<dbReference type="EMBL" id="CACSIO010000034">
    <property type="protein sequence ID" value="CAA0118171.1"/>
    <property type="molecule type" value="Genomic_DNA"/>
</dbReference>
<dbReference type="PROSITE" id="PS51257">
    <property type="entry name" value="PROKAR_LIPOPROTEIN"/>
    <property type="match status" value="1"/>
</dbReference>
<keyword evidence="2" id="KW-1185">Reference proteome</keyword>
<proteinExistence type="predicted"/>
<protein>
    <recommendedName>
        <fullName evidence="3">Lipoprotein</fullName>
    </recommendedName>
</protein>
<evidence type="ECO:0000313" key="1">
    <source>
        <dbReference type="EMBL" id="CAA0118171.1"/>
    </source>
</evidence>
<dbReference type="Proteomes" id="UP000441399">
    <property type="component" value="Unassembled WGS sequence"/>
</dbReference>
<reference evidence="1 2" key="1">
    <citation type="submission" date="2019-11" db="EMBL/GenBank/DDBJ databases">
        <authorList>
            <person name="Holert J."/>
        </authorList>
    </citation>
    <scope>NUCLEOTIDE SEQUENCE [LARGE SCALE GENOMIC DNA]</scope>
    <source>
        <strain evidence="1">SB11_3</strain>
    </source>
</reference>
<evidence type="ECO:0008006" key="3">
    <source>
        <dbReference type="Google" id="ProtNLM"/>
    </source>
</evidence>
<dbReference type="AlphaFoldDB" id="A0A5S9QIW8"/>
<dbReference type="OrthoDB" id="5741705at2"/>